<dbReference type="Gene3D" id="3.80.10.10">
    <property type="entry name" value="Ribonuclease Inhibitor"/>
    <property type="match status" value="1"/>
</dbReference>
<dbReference type="Ensembl" id="ENSPSIT00000003836.1">
    <property type="protein sequence ID" value="ENSPSIP00000003816.1"/>
    <property type="gene ID" value="ENSPSIG00000003617.1"/>
</dbReference>
<dbReference type="Proteomes" id="UP000007267">
    <property type="component" value="Unassembled WGS sequence"/>
</dbReference>
<reference evidence="1" key="3">
    <citation type="submission" date="2025-08" db="UniProtKB">
        <authorList>
            <consortium name="Ensembl"/>
        </authorList>
    </citation>
    <scope>IDENTIFICATION</scope>
</reference>
<reference evidence="2" key="1">
    <citation type="submission" date="2011-10" db="EMBL/GenBank/DDBJ databases">
        <authorList>
            <consortium name="Soft-shell Turtle Genome Consortium"/>
        </authorList>
    </citation>
    <scope>NUCLEOTIDE SEQUENCE [LARGE SCALE GENOMIC DNA]</scope>
    <source>
        <strain evidence="2">Daiwa-1</strain>
    </source>
</reference>
<accession>K7F706</accession>
<name>K7F706_PELSI</name>
<proteinExistence type="predicted"/>
<dbReference type="InterPro" id="IPR032675">
    <property type="entry name" value="LRR_dom_sf"/>
</dbReference>
<dbReference type="AlphaFoldDB" id="K7F706"/>
<reference evidence="2" key="2">
    <citation type="journal article" date="2013" name="Nat. Genet.">
        <title>The draft genomes of soft-shell turtle and green sea turtle yield insights into the development and evolution of the turtle-specific body plan.</title>
        <authorList>
            <person name="Wang Z."/>
            <person name="Pascual-Anaya J."/>
            <person name="Zadissa A."/>
            <person name="Li W."/>
            <person name="Niimura Y."/>
            <person name="Huang Z."/>
            <person name="Li C."/>
            <person name="White S."/>
            <person name="Xiong Z."/>
            <person name="Fang D."/>
            <person name="Wang B."/>
            <person name="Ming Y."/>
            <person name="Chen Y."/>
            <person name="Zheng Y."/>
            <person name="Kuraku S."/>
            <person name="Pignatelli M."/>
            <person name="Herrero J."/>
            <person name="Beal K."/>
            <person name="Nozawa M."/>
            <person name="Li Q."/>
            <person name="Wang J."/>
            <person name="Zhang H."/>
            <person name="Yu L."/>
            <person name="Shigenobu S."/>
            <person name="Wang J."/>
            <person name="Liu J."/>
            <person name="Flicek P."/>
            <person name="Searle S."/>
            <person name="Wang J."/>
            <person name="Kuratani S."/>
            <person name="Yin Y."/>
            <person name="Aken B."/>
            <person name="Zhang G."/>
            <person name="Irie N."/>
        </authorList>
    </citation>
    <scope>NUCLEOTIDE SEQUENCE [LARGE SCALE GENOMIC DNA]</scope>
    <source>
        <strain evidence="2">Daiwa-1</strain>
    </source>
</reference>
<dbReference type="HOGENOM" id="CLU_033637_0_0_1"/>
<protein>
    <submittedName>
        <fullName evidence="1">Uncharacterized protein</fullName>
    </submittedName>
</protein>
<keyword evidence="2" id="KW-1185">Reference proteome</keyword>
<reference evidence="1" key="4">
    <citation type="submission" date="2025-09" db="UniProtKB">
        <authorList>
            <consortium name="Ensembl"/>
        </authorList>
    </citation>
    <scope>IDENTIFICATION</scope>
</reference>
<organism evidence="1 2">
    <name type="scientific">Pelodiscus sinensis</name>
    <name type="common">Chinese softshell turtle</name>
    <name type="synonym">Trionyx sinensis</name>
    <dbReference type="NCBI Taxonomy" id="13735"/>
    <lineage>
        <taxon>Eukaryota</taxon>
        <taxon>Metazoa</taxon>
        <taxon>Chordata</taxon>
        <taxon>Craniata</taxon>
        <taxon>Vertebrata</taxon>
        <taxon>Euteleostomi</taxon>
        <taxon>Archelosauria</taxon>
        <taxon>Testudinata</taxon>
        <taxon>Testudines</taxon>
        <taxon>Cryptodira</taxon>
        <taxon>Trionychia</taxon>
        <taxon>Trionychidae</taxon>
        <taxon>Pelodiscus</taxon>
    </lineage>
</organism>
<evidence type="ECO:0000313" key="2">
    <source>
        <dbReference type="Proteomes" id="UP000007267"/>
    </source>
</evidence>
<sequence>SAFGKSHLQILLNWGILPHHVVSHIFQINILVDQAWESYVCQRFSYLLGHSPVGGPLHSHLWRKFGFGLTGPLTSYLNSTHPDIIQQIIKRHVDHLQYFNFKVDSTVYAEAACAILSQLVNCFIQTLGLISAVKPSFMRVSKAHFTSFLTMFVNSKALSSIKIDDTPVDDPFLTGLVSNNSDPIKLLKMNSCLHVSPAIICVGVPCHGLRQLTCNDYILLSHKKHVNLEHLCIDAVSENLRQTKLHAIKKCTKHIHKVKIVIYFLYKLEFDTFFKEKTPVTHLYTGHAVSKQIGMNYSRLIKLVVCANGFQPLNDELICITKCCKTLTALGFGECEATCRDFIEFVKKLTLVSIMKELLISDNDYNLNQIYSEVSTYCGRMWFPDMRPTW</sequence>
<dbReference type="GeneTree" id="ENSGT00940000159491"/>
<evidence type="ECO:0000313" key="1">
    <source>
        <dbReference type="Ensembl" id="ENSPSIP00000003816.1"/>
    </source>
</evidence>
<dbReference type="STRING" id="13735.ENSPSIP00000003816"/>
<dbReference type="EMBL" id="AGCU01046698">
    <property type="status" value="NOT_ANNOTATED_CDS"/>
    <property type="molecule type" value="Genomic_DNA"/>
</dbReference>
<dbReference type="eggNOG" id="KOG1947">
    <property type="taxonomic scope" value="Eukaryota"/>
</dbReference>